<feature type="coiled-coil region" evidence="1">
    <location>
        <begin position="1803"/>
        <end position="1851"/>
    </location>
</feature>
<evidence type="ECO:0000256" key="2">
    <source>
        <dbReference type="SAM" id="MobiDB-lite"/>
    </source>
</evidence>
<feature type="compositionally biased region" description="Low complexity" evidence="2">
    <location>
        <begin position="2227"/>
        <end position="2238"/>
    </location>
</feature>
<dbReference type="SUPFAM" id="SSF75553">
    <property type="entry name" value="Smc hinge domain"/>
    <property type="match status" value="1"/>
</dbReference>
<feature type="domain" description="SMCHD1 ribosomal S5" evidence="3">
    <location>
        <begin position="352"/>
        <end position="553"/>
    </location>
</feature>
<feature type="compositionally biased region" description="Basic residues" evidence="2">
    <location>
        <begin position="698"/>
        <end position="707"/>
    </location>
</feature>
<feature type="compositionally biased region" description="Gly residues" evidence="2">
    <location>
        <begin position="2165"/>
        <end position="2178"/>
    </location>
</feature>
<dbReference type="EMBL" id="JASFZW010000003">
    <property type="protein sequence ID" value="KAK2079355.1"/>
    <property type="molecule type" value="Genomic_DNA"/>
</dbReference>
<dbReference type="GO" id="GO:0051276">
    <property type="term" value="P:chromosome organization"/>
    <property type="evidence" value="ECO:0007669"/>
    <property type="project" value="InterPro"/>
</dbReference>
<dbReference type="Pfam" id="PF13589">
    <property type="entry name" value="HATPase_c_3"/>
    <property type="match status" value="1"/>
</dbReference>
<feature type="compositionally biased region" description="Basic residues" evidence="2">
    <location>
        <begin position="2186"/>
        <end position="2195"/>
    </location>
</feature>
<dbReference type="Proteomes" id="UP001255856">
    <property type="component" value="Unassembled WGS sequence"/>
</dbReference>
<evidence type="ECO:0000256" key="1">
    <source>
        <dbReference type="SAM" id="Coils"/>
    </source>
</evidence>
<dbReference type="InterPro" id="IPR036890">
    <property type="entry name" value="HATPase_C_sf"/>
</dbReference>
<dbReference type="InterPro" id="IPR038892">
    <property type="entry name" value="SMCHD1"/>
</dbReference>
<dbReference type="GO" id="GO:0005694">
    <property type="term" value="C:chromosome"/>
    <property type="evidence" value="ECO:0007669"/>
    <property type="project" value="InterPro"/>
</dbReference>
<dbReference type="PANTHER" id="PTHR22640">
    <property type="entry name" value="STRUCTURAL MAINTENANCE OF CHROMOSOMES FLEXIBLE HINGE DOMAIN-CONTAINING PROTEIN 1"/>
    <property type="match status" value="1"/>
</dbReference>
<feature type="region of interest" description="Disordered" evidence="2">
    <location>
        <begin position="685"/>
        <end position="728"/>
    </location>
</feature>
<keyword evidence="1" id="KW-0175">Coiled coil</keyword>
<dbReference type="GO" id="GO:0006302">
    <property type="term" value="P:double-strand break repair"/>
    <property type="evidence" value="ECO:0007669"/>
    <property type="project" value="InterPro"/>
</dbReference>
<feature type="region of interest" description="Disordered" evidence="2">
    <location>
        <begin position="1582"/>
        <end position="1616"/>
    </location>
</feature>
<dbReference type="InterPro" id="IPR055109">
    <property type="entry name" value="SMCHD1_S5"/>
</dbReference>
<dbReference type="InterPro" id="IPR036277">
    <property type="entry name" value="SMC_hinge_sf"/>
</dbReference>
<feature type="region of interest" description="Disordered" evidence="2">
    <location>
        <begin position="2208"/>
        <end position="2238"/>
    </location>
</feature>
<evidence type="ECO:0000313" key="5">
    <source>
        <dbReference type="Proteomes" id="UP001255856"/>
    </source>
</evidence>
<name>A0AAD9IMH4_PROWI</name>
<dbReference type="Pfam" id="PF22899">
    <property type="entry name" value="SMCHD1_S5"/>
    <property type="match status" value="1"/>
</dbReference>
<comment type="caution">
    <text evidence="4">The sequence shown here is derived from an EMBL/GenBank/DDBJ whole genome shotgun (WGS) entry which is preliminary data.</text>
</comment>
<feature type="compositionally biased region" description="Low complexity" evidence="2">
    <location>
        <begin position="1885"/>
        <end position="1897"/>
    </location>
</feature>
<dbReference type="SUPFAM" id="SSF55874">
    <property type="entry name" value="ATPase domain of HSP90 chaperone/DNA topoisomerase II/histidine kinase"/>
    <property type="match status" value="1"/>
</dbReference>
<feature type="region of interest" description="Disordered" evidence="2">
    <location>
        <begin position="1880"/>
        <end position="1904"/>
    </location>
</feature>
<dbReference type="Gene3D" id="3.30.565.10">
    <property type="entry name" value="Histidine kinase-like ATPase, C-terminal domain"/>
    <property type="match status" value="1"/>
</dbReference>
<feature type="region of interest" description="Disordered" evidence="2">
    <location>
        <begin position="416"/>
        <end position="453"/>
    </location>
</feature>
<feature type="compositionally biased region" description="Low complexity" evidence="2">
    <location>
        <begin position="2208"/>
        <end position="2219"/>
    </location>
</feature>
<feature type="compositionally biased region" description="Polar residues" evidence="2">
    <location>
        <begin position="416"/>
        <end position="431"/>
    </location>
</feature>
<sequence length="2238" mass="235819">MPADRDRVIGSLPATIPRAQPFHLTDYQQPVLSLEGLSPGSVLHVAMGQPGQLSLPGKEIVSFQPHPKTLTMAGDYEYFAAQVGRHPFVYALAEFIDNSLRATSRAGGDRQIMVSFLLSSAAASSSSGLVCVQDQGCGMSKKELNDWAVMNYSVEERGQATASDDAEAGNQGAFTKYLNSSISYFGVGSKNAAFFVGSSVKVVTKRAGEPYVHELQLCAGDLEKRYRAGAPVYEATMVHRRPGDESTLEPWEARFPATQAWVQAEREAGAAASFTRVLISGVKPDVLAQMAKEAEGARICRELAHLYHYYLHGEAGNAADNADRPADQPDIRFEARVANRVLWQRRLREVDDDMETRTLRTQQSSFPFSYHVPDKVRKGTVWGILYYFPYQNGAETVPRDPEDVVTGRSSLDAVQGSQALATQRSGASQAPGSAHVGGDPLVPAADSEDEAPALGPQDPVFDVFWQGRRIPGARLDGVPFLDALRQRRSAAARDSLPDAVFGRLRGRLFLSARFLVTRNKLLLRDDLAALLARAVPGDRAVLRRARDWLAGCHASLDRVVRFEGPGDARLQAAVRAALGTELALAVGDAVRLDTRPAHLGRVALFSVPLAGAGEGSHAGGRVHVHLLPAAVYGRGAPRAFSLRRLAWAAPVADEQVAEHERRELERVPASLRLEPLRLAATRARLRRGRRAAGDAGRSRRRQTKKSRREAASVEEDAAGDENADPQRAPEARELVFEAENRSPVKDVFYFVRLANGLARAGRYILRYAVHPVPEGCEVGSSLALEVHINVSPGPAELVQLGGEGAAIAKLRPLALGEPLGPLTVSFLDAHGNPAKVPEHLQKGTVPELRAWTGAGHAGSALRILGAKTRLASPTTLVLENLVLVPSDKGLAGLQAASAGNNGLSSQGSVVVAQASPAASCSPGSLTARLEIAVPSEQAEASSLTGALDLRIRPGAPVRLSLERPFVNKTASQGPAVLDRPIEVRAGDAVPELRFVALDGWGHPAEPLPGQKMQLQASGSFLRAKSTFFSLETLVPAADNSGGKLVLADLWTSPSSTAAEQVLEVRLALEGDGEPGARAALLCGLAAMGTGSEVAGSQNNAATDAPAFPRLSVPITVLPSVRPVALGLDVGPGDDGVRVRPALRPPAPDGGPQALTELVLPEGLVAGSVLPGLRLVLLDGGGALAQDRTAGRATVSWHRGSKRVTWAGQGLRLPALQAPDAVPPGGAVHEEWVRFSGEDGAVLLESVIKIAILPALPRAWALRWAAVARCGRAFLLEAEVLDKFNNRCCLAGETALGPPVLEAEGAGDEAMELDASDWQLLEPPGEVRLSIRSPDGYSGPELSEDSLVLELVAGPPTRLAFATPGPLRCGLAATIPSLSVIVTDVGGNPVAWPAGPARGRGGRDAGGDTEVSLAGSALRSDGSGAAAAITVAGGNKARPRTSDGAVTFREVRVRADVAGAYTLRAICASRRVALEDAVLCVEAAPRNAVVSLGSDDHIETEDGEGVPRSALLSGLTLRVLAPSAASARDAARLRLAEDDAEGDPERLVRSARFQLPDDALAVAGTVKFVAEYAERRAALVATAAAHGTDPDEEEEPDEAAPATAKEGRRRAGNRAGGRAAPVAAAVAAIRSPTARLEVVPDAPASLEAEAESMPDALTAGNGEAESPLLVNVALQLVDRFGNAVARPGVPVRAVLLRQRESGCFDDAAAVQAASASADEPDALPVLVSTLGALGACEVHTDDEGRALLGDLLIQPGSGGRCCQGSPDGTARLVLAAQVLLDSGWATPWSLPLLFTDQASRALALAELNAKREQALARREEIASAVEAARQDVEAAEAAVEEAREKLDSAETALPHGTSAPVSLEAGRRALDRALQACKEESREQYASQQAGAQAPRQARYGPAKSPTTASIKELLASGDPGLVCVVAESATIEHPALARIASAQFRSLLDVVVVEDWPARQRLVGSLEAARRPVPDILAKSHAVPYRGPTEGVIPGFDEGATDLARALLESACADRADGPLPIPLPHAKALARQARDRGGDEARTWPEGCLGYLFNLVRPRDPGARAGLLHGLLGPTLVFETLESAAAYREYVVSRLRAGLSDIVTLDGRRITGRGIVSGSGFQVPALERADWRFGSRGGPPPAAAPRARARRRRAARLVPRARGRGGGAACRGGGRRGSCGPSSRSTRRSGRRWRRNWRPWARSWAGCPRPGRASTRWTARARRRAAAAPSGAGSTFK</sequence>
<reference evidence="4" key="1">
    <citation type="submission" date="2021-01" db="EMBL/GenBank/DDBJ databases">
        <authorList>
            <person name="Eckstrom K.M.E."/>
        </authorList>
    </citation>
    <scope>NUCLEOTIDE SEQUENCE</scope>
    <source>
        <strain evidence="4">UVCC 0001</strain>
    </source>
</reference>
<dbReference type="GO" id="GO:0005524">
    <property type="term" value="F:ATP binding"/>
    <property type="evidence" value="ECO:0007669"/>
    <property type="project" value="InterPro"/>
</dbReference>
<evidence type="ECO:0000259" key="3">
    <source>
        <dbReference type="Pfam" id="PF22899"/>
    </source>
</evidence>
<accession>A0AAD9IMH4</accession>
<organism evidence="4 5">
    <name type="scientific">Prototheca wickerhamii</name>
    <dbReference type="NCBI Taxonomy" id="3111"/>
    <lineage>
        <taxon>Eukaryota</taxon>
        <taxon>Viridiplantae</taxon>
        <taxon>Chlorophyta</taxon>
        <taxon>core chlorophytes</taxon>
        <taxon>Trebouxiophyceae</taxon>
        <taxon>Chlorellales</taxon>
        <taxon>Chlorellaceae</taxon>
        <taxon>Prototheca</taxon>
    </lineage>
</organism>
<gene>
    <name evidence="4" type="ORF">QBZ16_003046</name>
</gene>
<proteinExistence type="predicted"/>
<protein>
    <recommendedName>
        <fullName evidence="3">SMCHD1 ribosomal S5 domain-containing protein</fullName>
    </recommendedName>
</protein>
<keyword evidence="5" id="KW-1185">Reference proteome</keyword>
<dbReference type="PANTHER" id="PTHR22640:SF2">
    <property type="entry name" value="STRUCTURAL MAINTENANCE OF CHROMOSOMES FLEXIBLE HINGE DOMAIN-CONTAINING PROTEIN 1"/>
    <property type="match status" value="1"/>
</dbReference>
<feature type="region of interest" description="Disordered" evidence="2">
    <location>
        <begin position="2161"/>
        <end position="2195"/>
    </location>
</feature>
<evidence type="ECO:0000313" key="4">
    <source>
        <dbReference type="EMBL" id="KAK2079355.1"/>
    </source>
</evidence>
<feature type="compositionally biased region" description="Acidic residues" evidence="2">
    <location>
        <begin position="712"/>
        <end position="723"/>
    </location>
</feature>